<evidence type="ECO:0000313" key="1">
    <source>
        <dbReference type="EMBL" id="ESO02922.1"/>
    </source>
</evidence>
<reference evidence="1 3" key="2">
    <citation type="journal article" date="2013" name="Nature">
        <title>Insights into bilaterian evolution from three spiralian genomes.</title>
        <authorList>
            <person name="Simakov O."/>
            <person name="Marletaz F."/>
            <person name="Cho S.J."/>
            <person name="Edsinger-Gonzales E."/>
            <person name="Havlak P."/>
            <person name="Hellsten U."/>
            <person name="Kuo D.H."/>
            <person name="Larsson T."/>
            <person name="Lv J."/>
            <person name="Arendt D."/>
            <person name="Savage R."/>
            <person name="Osoegawa K."/>
            <person name="de Jong P."/>
            <person name="Grimwood J."/>
            <person name="Chapman J.A."/>
            <person name="Shapiro H."/>
            <person name="Aerts A."/>
            <person name="Otillar R.P."/>
            <person name="Terry A.Y."/>
            <person name="Boore J.L."/>
            <person name="Grigoriev I.V."/>
            <person name="Lindberg D.R."/>
            <person name="Seaver E.C."/>
            <person name="Weisblat D.A."/>
            <person name="Putnam N.H."/>
            <person name="Rokhsar D.S."/>
        </authorList>
    </citation>
    <scope>NUCLEOTIDE SEQUENCE</scope>
</reference>
<gene>
    <name evidence="2" type="primary">20204976</name>
    <name evidence="1" type="ORF">HELRODRAFT_174389</name>
</gene>
<dbReference type="EMBL" id="KB096716">
    <property type="protein sequence ID" value="ESO02922.1"/>
    <property type="molecule type" value="Genomic_DNA"/>
</dbReference>
<dbReference type="CTD" id="20204976"/>
<dbReference type="RefSeq" id="XP_009019136.1">
    <property type="nucleotide sequence ID" value="XM_009020888.1"/>
</dbReference>
<dbReference type="InParanoid" id="T1F827"/>
<dbReference type="AlphaFoldDB" id="T1F827"/>
<dbReference type="GeneID" id="20204976"/>
<evidence type="ECO:0000313" key="3">
    <source>
        <dbReference type="Proteomes" id="UP000015101"/>
    </source>
</evidence>
<name>T1F827_HELRO</name>
<dbReference type="PANTHER" id="PTHR47577:SF2">
    <property type="entry name" value="THAP DOMAIN CONTAINING 9"/>
    <property type="match status" value="1"/>
</dbReference>
<reference evidence="3" key="1">
    <citation type="submission" date="2012-12" db="EMBL/GenBank/DDBJ databases">
        <authorList>
            <person name="Hellsten U."/>
            <person name="Grimwood J."/>
            <person name="Chapman J.A."/>
            <person name="Shapiro H."/>
            <person name="Aerts A."/>
            <person name="Otillar R.P."/>
            <person name="Terry A.Y."/>
            <person name="Boore J.L."/>
            <person name="Simakov O."/>
            <person name="Marletaz F."/>
            <person name="Cho S.-J."/>
            <person name="Edsinger-Gonzales E."/>
            <person name="Havlak P."/>
            <person name="Kuo D.-H."/>
            <person name="Larsson T."/>
            <person name="Lv J."/>
            <person name="Arendt D."/>
            <person name="Savage R."/>
            <person name="Osoegawa K."/>
            <person name="de Jong P."/>
            <person name="Lindberg D.R."/>
            <person name="Seaver E.C."/>
            <person name="Weisblat D.A."/>
            <person name="Putnam N.H."/>
            <person name="Grigoriev I.V."/>
            <person name="Rokhsar D.S."/>
        </authorList>
    </citation>
    <scope>NUCLEOTIDE SEQUENCE</scope>
</reference>
<dbReference type="HOGENOM" id="CLU_1847306_0_0_1"/>
<evidence type="ECO:0000313" key="2">
    <source>
        <dbReference type="EnsemblMetazoa" id="HelroP174389"/>
    </source>
</evidence>
<organism evidence="2 3">
    <name type="scientific">Helobdella robusta</name>
    <name type="common">Californian leech</name>
    <dbReference type="NCBI Taxonomy" id="6412"/>
    <lineage>
        <taxon>Eukaryota</taxon>
        <taxon>Metazoa</taxon>
        <taxon>Spiralia</taxon>
        <taxon>Lophotrochozoa</taxon>
        <taxon>Annelida</taxon>
        <taxon>Clitellata</taxon>
        <taxon>Hirudinea</taxon>
        <taxon>Rhynchobdellida</taxon>
        <taxon>Glossiphoniidae</taxon>
        <taxon>Helobdella</taxon>
    </lineage>
</organism>
<accession>T1F827</accession>
<sequence length="139" mass="15754">MSPKITGKSNDNPNVQQLESIFKKVYYRCGIVPGKTEDEFQDIFEETYLDSQIMTSNTMSTVIENPSNTMSTFVDSAVTYFAGWIVRKVTKTKDSNECRLALIDIKGQATMLHQQLLILKDNGDLPCHRKTLENGDRLV</sequence>
<dbReference type="Proteomes" id="UP000015101">
    <property type="component" value="Unassembled WGS sequence"/>
</dbReference>
<dbReference type="PANTHER" id="PTHR47577">
    <property type="entry name" value="THAP DOMAIN-CONTAINING PROTEIN 6"/>
    <property type="match status" value="1"/>
</dbReference>
<proteinExistence type="predicted"/>
<keyword evidence="3" id="KW-1185">Reference proteome</keyword>
<dbReference type="EMBL" id="AMQM01004903">
    <property type="status" value="NOT_ANNOTATED_CDS"/>
    <property type="molecule type" value="Genomic_DNA"/>
</dbReference>
<protein>
    <submittedName>
        <fullName evidence="1 2">Uncharacterized protein</fullName>
    </submittedName>
</protein>
<dbReference type="KEGG" id="hro:HELRODRAFT_174389"/>
<reference evidence="2" key="3">
    <citation type="submission" date="2015-06" db="UniProtKB">
        <authorList>
            <consortium name="EnsemblMetazoa"/>
        </authorList>
    </citation>
    <scope>IDENTIFICATION</scope>
</reference>
<dbReference type="EnsemblMetazoa" id="HelroT174389">
    <property type="protein sequence ID" value="HelroP174389"/>
    <property type="gene ID" value="HelroG174389"/>
</dbReference>